<dbReference type="InterPro" id="IPR009003">
    <property type="entry name" value="Peptidase_S1_PA"/>
</dbReference>
<dbReference type="InterPro" id="IPR001478">
    <property type="entry name" value="PDZ"/>
</dbReference>
<dbReference type="Gene3D" id="2.40.10.120">
    <property type="match status" value="1"/>
</dbReference>
<dbReference type="InterPro" id="IPR001940">
    <property type="entry name" value="Peptidase_S1C"/>
</dbReference>
<dbReference type="FunFam" id="2.40.10.10:FF:000001">
    <property type="entry name" value="Periplasmic serine protease DegS"/>
    <property type="match status" value="1"/>
</dbReference>
<dbReference type="EMBL" id="DROD01000394">
    <property type="protein sequence ID" value="HHJ52673.1"/>
    <property type="molecule type" value="Genomic_DNA"/>
</dbReference>
<accession>A0A7V5PP89</accession>
<evidence type="ECO:0000256" key="3">
    <source>
        <dbReference type="ARBA" id="ARBA00022729"/>
    </source>
</evidence>
<evidence type="ECO:0000256" key="1">
    <source>
        <dbReference type="ARBA" id="ARBA00010541"/>
    </source>
</evidence>
<gene>
    <name evidence="9" type="ORF">ENJ89_05720</name>
</gene>
<keyword evidence="6" id="KW-0720">Serine protease</keyword>
<evidence type="ECO:0000313" key="9">
    <source>
        <dbReference type="EMBL" id="HHJ52673.1"/>
    </source>
</evidence>
<dbReference type="PANTHER" id="PTHR22939">
    <property type="entry name" value="SERINE PROTEASE FAMILY S1C HTRA-RELATED"/>
    <property type="match status" value="1"/>
</dbReference>
<evidence type="ECO:0000256" key="6">
    <source>
        <dbReference type="ARBA" id="ARBA00022825"/>
    </source>
</evidence>
<dbReference type="CDD" id="cd06779">
    <property type="entry name" value="cpPDZ_Deg_HtrA-like"/>
    <property type="match status" value="1"/>
</dbReference>
<reference evidence="9" key="1">
    <citation type="journal article" date="2020" name="mSystems">
        <title>Genome- and Community-Level Interaction Insights into Carbon Utilization and Element Cycling Functions of Hydrothermarchaeota in Hydrothermal Sediment.</title>
        <authorList>
            <person name="Zhou Z."/>
            <person name="Liu Y."/>
            <person name="Xu W."/>
            <person name="Pan J."/>
            <person name="Luo Z.H."/>
            <person name="Li M."/>
        </authorList>
    </citation>
    <scope>NUCLEOTIDE SEQUENCE [LARGE SCALE GENOMIC DNA]</scope>
    <source>
        <strain evidence="9">HyVt-527</strain>
    </source>
</reference>
<dbReference type="CDD" id="cd10839">
    <property type="entry name" value="cpPDZ1_DegP-like"/>
    <property type="match status" value="1"/>
</dbReference>
<keyword evidence="2" id="KW-0645">Protease</keyword>
<evidence type="ECO:0000256" key="4">
    <source>
        <dbReference type="ARBA" id="ARBA00022737"/>
    </source>
</evidence>
<dbReference type="InterPro" id="IPR011782">
    <property type="entry name" value="Pept_S1C_Do"/>
</dbReference>
<name>A0A7V5PP89_CALAY</name>
<evidence type="ECO:0000256" key="5">
    <source>
        <dbReference type="ARBA" id="ARBA00022801"/>
    </source>
</evidence>
<feature type="domain" description="PDZ" evidence="8">
    <location>
        <begin position="403"/>
        <end position="470"/>
    </location>
</feature>
<dbReference type="AlphaFoldDB" id="A0A7V5PP89"/>
<dbReference type="Gene3D" id="2.30.42.10">
    <property type="match status" value="2"/>
</dbReference>
<feature type="binding site" evidence="7">
    <location>
        <begin position="244"/>
        <end position="246"/>
    </location>
    <ligand>
        <name>substrate</name>
    </ligand>
</feature>
<dbReference type="PROSITE" id="PS50106">
    <property type="entry name" value="PDZ"/>
    <property type="match status" value="2"/>
</dbReference>
<dbReference type="InterPro" id="IPR036034">
    <property type="entry name" value="PDZ_sf"/>
</dbReference>
<feature type="binding site" evidence="7">
    <location>
        <position position="136"/>
    </location>
    <ligand>
        <name>substrate</name>
    </ligand>
</feature>
<comment type="caution">
    <text evidence="9">The sequence shown here is derived from an EMBL/GenBank/DDBJ whole genome shotgun (WGS) entry which is preliminary data.</text>
</comment>
<dbReference type="SMART" id="SM00228">
    <property type="entry name" value="PDZ"/>
    <property type="match status" value="2"/>
</dbReference>
<dbReference type="Pfam" id="PF13180">
    <property type="entry name" value="PDZ_2"/>
    <property type="match status" value="2"/>
</dbReference>
<keyword evidence="3" id="KW-0732">Signal</keyword>
<dbReference type="GO" id="GO:0006508">
    <property type="term" value="P:proteolysis"/>
    <property type="evidence" value="ECO:0007669"/>
    <property type="project" value="UniProtKB-KW"/>
</dbReference>
<protein>
    <submittedName>
        <fullName evidence="9">DegQ family serine endoprotease</fullName>
    </submittedName>
</protein>
<dbReference type="Pfam" id="PF13365">
    <property type="entry name" value="Trypsin_2"/>
    <property type="match status" value="1"/>
</dbReference>
<keyword evidence="4" id="KW-0677">Repeat</keyword>
<dbReference type="GO" id="GO:0004252">
    <property type="term" value="F:serine-type endopeptidase activity"/>
    <property type="evidence" value="ECO:0007669"/>
    <property type="project" value="InterPro"/>
</dbReference>
<organism evidence="9">
    <name type="scientific">Caldithrix abyssi</name>
    <dbReference type="NCBI Taxonomy" id="187145"/>
    <lineage>
        <taxon>Bacteria</taxon>
        <taxon>Pseudomonadati</taxon>
        <taxon>Calditrichota</taxon>
        <taxon>Calditrichia</taxon>
        <taxon>Calditrichales</taxon>
        <taxon>Calditrichaceae</taxon>
        <taxon>Caldithrix</taxon>
    </lineage>
</organism>
<dbReference type="Proteomes" id="UP000886124">
    <property type="component" value="Unassembled WGS sequence"/>
</dbReference>
<dbReference type="PANTHER" id="PTHR22939:SF129">
    <property type="entry name" value="SERINE PROTEASE HTRA2, MITOCHONDRIAL"/>
    <property type="match status" value="1"/>
</dbReference>
<evidence type="ECO:0000259" key="8">
    <source>
        <dbReference type="PROSITE" id="PS50106"/>
    </source>
</evidence>
<dbReference type="NCBIfam" id="TIGR02037">
    <property type="entry name" value="degP_htrA_DO"/>
    <property type="match status" value="1"/>
</dbReference>
<comment type="similarity">
    <text evidence="1">Belongs to the peptidase S1C family.</text>
</comment>
<sequence>MNKLKNSFAMVLGLVTIGVVIGVVLTTNFNLDSKSVAKPLGEKVYTEASSDTGQNVTIGTFDPNSMFTKMVEKVRPTIVSIYTEKNVKVQMDPFFYFFRDFGQMPNDQFHQPEMKQRGLGSGIIISSDGYILTNNHVVEDVDDIRVKLIDGREFKAKLVGNDPSTEIGLIKIKAKDLPVAILGDSDKLRIGEWVMAIGNPLELTSTVTAGIVSALHRDINIIRGKNSVSSIENFIQTDAAINPGNSGGALVNLKGEVIGVNTAIATRTNYYMGYGFAVPINIAKKVVQDLKEYGEVRRGYLGVYIAPVDPVTAKGVKLSKPRGVLVTSVIKGSAADKAGIKEGDVIFSVDGKEVNQPNELQAKIGTHNPGDKVKLVIWRDGKTMTFTVKLEERSGEIKTKSGKEKKGEKKSLPDLGMKIRDLSEREMDELELTGGALIIGVEEESAAYQARLSRGDVIIKLNDQPVKSVSDFYDQISKFKKGDVVRLKVRRKQGDEIFDRLAFLEIPSDND</sequence>
<feature type="binding site" evidence="7">
    <location>
        <position position="84"/>
    </location>
    <ligand>
        <name>substrate</name>
    </ligand>
</feature>
<feature type="domain" description="PDZ" evidence="8">
    <location>
        <begin position="290"/>
        <end position="381"/>
    </location>
</feature>
<proteinExistence type="inferred from homology"/>
<dbReference type="PRINTS" id="PR00834">
    <property type="entry name" value="PROTEASES2C"/>
</dbReference>
<dbReference type="SUPFAM" id="SSF50156">
    <property type="entry name" value="PDZ domain-like"/>
    <property type="match status" value="2"/>
</dbReference>
<evidence type="ECO:0000256" key="2">
    <source>
        <dbReference type="ARBA" id="ARBA00022670"/>
    </source>
</evidence>
<dbReference type="SUPFAM" id="SSF50494">
    <property type="entry name" value="Trypsin-like serine proteases"/>
    <property type="match status" value="1"/>
</dbReference>
<evidence type="ECO:0000256" key="7">
    <source>
        <dbReference type="PIRSR" id="PIRSR611782-2"/>
    </source>
</evidence>
<keyword evidence="5" id="KW-0378">Hydrolase</keyword>